<dbReference type="Proteomes" id="UP001209885">
    <property type="component" value="Unassembled WGS sequence"/>
</dbReference>
<dbReference type="Pfam" id="PF25594">
    <property type="entry name" value="GldB_lipo"/>
    <property type="match status" value="1"/>
</dbReference>
<evidence type="ECO:0000313" key="1">
    <source>
        <dbReference type="EMBL" id="MCX2744878.1"/>
    </source>
</evidence>
<dbReference type="InterPro" id="IPR019853">
    <property type="entry name" value="GldB-like"/>
</dbReference>
<dbReference type="PROSITE" id="PS51257">
    <property type="entry name" value="PROKAR_LIPOPROTEIN"/>
    <property type="match status" value="1"/>
</dbReference>
<protein>
    <submittedName>
        <fullName evidence="1">Gliding motility lipoprotein GldB</fullName>
    </submittedName>
</protein>
<dbReference type="RefSeq" id="WP_266057397.1">
    <property type="nucleotide sequence ID" value="NZ_JAPFQN010000006.1"/>
</dbReference>
<proteinExistence type="predicted"/>
<evidence type="ECO:0000313" key="2">
    <source>
        <dbReference type="Proteomes" id="UP001209885"/>
    </source>
</evidence>
<reference evidence="1 2" key="1">
    <citation type="submission" date="2022-11" db="EMBL/GenBank/DDBJ databases">
        <title>The characterization of three novel Bacteroidetes species and genomic analysis of their roles in tidal elemental geochemical cycles.</title>
        <authorList>
            <person name="Ma K."/>
        </authorList>
    </citation>
    <scope>NUCLEOTIDE SEQUENCE [LARGE SCALE GENOMIC DNA]</scope>
    <source>
        <strain evidence="1 2">M17</strain>
    </source>
</reference>
<dbReference type="EMBL" id="JAPFQN010000006">
    <property type="protein sequence ID" value="MCX2744878.1"/>
    <property type="molecule type" value="Genomic_DNA"/>
</dbReference>
<sequence length="333" mass="38513">MAHSKFLVVLTLVTSLLLSSCGGKENCNIPSEISDINVTVDIERLDLKLDSLNSLRETANFLNKNQGFLAGFLEPQQYQNPNTVVGRFHNLVTNPGFDSLQAETRKVFDDNKIEELENELELLFKHIKHYYPDYTVPKVQTVTTGIIRDLYVTDSVIVIGLDYFLGEKGKYRPQQPQYILDHYTPEYIVPKIALLISNKYNKVDLNDKTLLADMIYYGKSYAFVNAVMPCLEDRKIIWYSEDEMEAAYNNASVIYSYFISNELFYETSPMSKRKYVQERPKTPEIGDQCPGRIGTWLGWQIVQRYQDKTDKPLQELMNTREAELIFQKASYKP</sequence>
<organism evidence="1 2">
    <name type="scientific">Mangrovivirga halotolerans</name>
    <dbReference type="NCBI Taxonomy" id="2993936"/>
    <lineage>
        <taxon>Bacteria</taxon>
        <taxon>Pseudomonadati</taxon>
        <taxon>Bacteroidota</taxon>
        <taxon>Cytophagia</taxon>
        <taxon>Cytophagales</taxon>
        <taxon>Mangrovivirgaceae</taxon>
        <taxon>Mangrovivirga</taxon>
    </lineage>
</organism>
<keyword evidence="2" id="KW-1185">Reference proteome</keyword>
<keyword evidence="1" id="KW-0449">Lipoprotein</keyword>
<accession>A0ABT3RSV8</accession>
<gene>
    <name evidence="1" type="ORF">OO013_13430</name>
</gene>
<comment type="caution">
    <text evidence="1">The sequence shown here is derived from an EMBL/GenBank/DDBJ whole genome shotgun (WGS) entry which is preliminary data.</text>
</comment>
<name>A0ABT3RSV8_9BACT</name>